<feature type="domain" description="Protein kinase" evidence="10">
    <location>
        <begin position="22"/>
        <end position="278"/>
    </location>
</feature>
<dbReference type="SUPFAM" id="SSF56112">
    <property type="entry name" value="Protein kinase-like (PK-like)"/>
    <property type="match status" value="1"/>
</dbReference>
<evidence type="ECO:0000256" key="1">
    <source>
        <dbReference type="ARBA" id="ARBA00022527"/>
    </source>
</evidence>
<dbReference type="VEuPathDB" id="TrichDB:TVAGG3_0730400"/>
<gene>
    <name evidence="11" type="ORF">TVAG_055630</name>
</gene>
<keyword evidence="1" id="KW-0723">Serine/threonine-protein kinase</keyword>
<dbReference type="SMR" id="A2EY06"/>
<dbReference type="GO" id="GO:0004674">
    <property type="term" value="F:protein serine/threonine kinase activity"/>
    <property type="evidence" value="ECO:0000318"/>
    <property type="project" value="GO_Central"/>
</dbReference>
<dbReference type="RefSeq" id="XP_001314713.1">
    <property type="nucleotide sequence ID" value="XM_001314679.1"/>
</dbReference>
<proteinExistence type="predicted"/>
<dbReference type="PANTHER" id="PTHR24350">
    <property type="entry name" value="SERINE/THREONINE-PROTEIN KINASE IAL-RELATED"/>
    <property type="match status" value="1"/>
</dbReference>
<dbReference type="InParanoid" id="A2EY06"/>
<dbReference type="InterPro" id="IPR017441">
    <property type="entry name" value="Protein_kinase_ATP_BS"/>
</dbReference>
<reference evidence="11" key="2">
    <citation type="journal article" date="2007" name="Science">
        <title>Draft genome sequence of the sexually transmitted pathogen Trichomonas vaginalis.</title>
        <authorList>
            <person name="Carlton J.M."/>
            <person name="Hirt R.P."/>
            <person name="Silva J.C."/>
            <person name="Delcher A.L."/>
            <person name="Schatz M."/>
            <person name="Zhao Q."/>
            <person name="Wortman J.R."/>
            <person name="Bidwell S.L."/>
            <person name="Alsmark U.C.M."/>
            <person name="Besteiro S."/>
            <person name="Sicheritz-Ponten T."/>
            <person name="Noel C.J."/>
            <person name="Dacks J.B."/>
            <person name="Foster P.G."/>
            <person name="Simillion C."/>
            <person name="Van de Peer Y."/>
            <person name="Miranda-Saavedra D."/>
            <person name="Barton G.J."/>
            <person name="Westrop G.D."/>
            <person name="Mueller S."/>
            <person name="Dessi D."/>
            <person name="Fiori P.L."/>
            <person name="Ren Q."/>
            <person name="Paulsen I."/>
            <person name="Zhang H."/>
            <person name="Bastida-Corcuera F.D."/>
            <person name="Simoes-Barbosa A."/>
            <person name="Brown M.T."/>
            <person name="Hayes R.D."/>
            <person name="Mukherjee M."/>
            <person name="Okumura C.Y."/>
            <person name="Schneider R."/>
            <person name="Smith A.J."/>
            <person name="Vanacova S."/>
            <person name="Villalvazo M."/>
            <person name="Haas B.J."/>
            <person name="Pertea M."/>
            <person name="Feldblyum T.V."/>
            <person name="Utterback T.R."/>
            <person name="Shu C.L."/>
            <person name="Osoegawa K."/>
            <person name="de Jong P.J."/>
            <person name="Hrdy I."/>
            <person name="Horvathova L."/>
            <person name="Zubacova Z."/>
            <person name="Dolezal P."/>
            <person name="Malik S.B."/>
            <person name="Logsdon J.M. Jr."/>
            <person name="Henze K."/>
            <person name="Gupta A."/>
            <person name="Wang C.C."/>
            <person name="Dunne R.L."/>
            <person name="Upcroft J.A."/>
            <person name="Upcroft P."/>
            <person name="White O."/>
            <person name="Salzberg S.L."/>
            <person name="Tang P."/>
            <person name="Chiu C.-H."/>
            <person name="Lee Y.-S."/>
            <person name="Embley T.M."/>
            <person name="Coombs G.H."/>
            <person name="Mottram J.C."/>
            <person name="Tachezy J."/>
            <person name="Fraser-Liggett C.M."/>
            <person name="Johnson P.J."/>
        </authorList>
    </citation>
    <scope>NUCLEOTIDE SEQUENCE [LARGE SCALE GENOMIC DNA]</scope>
    <source>
        <strain evidence="11">G3</strain>
    </source>
</reference>
<keyword evidence="5 7" id="KW-0067">ATP-binding</keyword>
<dbReference type="FunFam" id="1.10.510.10:FF:000578">
    <property type="entry name" value="CAMK family protein kinase"/>
    <property type="match status" value="1"/>
</dbReference>
<evidence type="ECO:0000256" key="4">
    <source>
        <dbReference type="ARBA" id="ARBA00022777"/>
    </source>
</evidence>
<name>A2EY06_TRIV3</name>
<evidence type="ECO:0000313" key="12">
    <source>
        <dbReference type="Proteomes" id="UP000001542"/>
    </source>
</evidence>
<evidence type="ECO:0000256" key="3">
    <source>
        <dbReference type="ARBA" id="ARBA00022741"/>
    </source>
</evidence>
<dbReference type="InterPro" id="IPR011009">
    <property type="entry name" value="Kinase-like_dom_sf"/>
</dbReference>
<dbReference type="OrthoDB" id="541276at2759"/>
<dbReference type="KEGG" id="tva:4760314"/>
<dbReference type="OMA" id="PRINTKK"/>
<feature type="binding site" evidence="7 9">
    <location>
        <position position="51"/>
    </location>
    <ligand>
        <name>ATP</name>
        <dbReference type="ChEBI" id="CHEBI:30616"/>
    </ligand>
</feature>
<dbReference type="EMBL" id="DS113535">
    <property type="protein sequence ID" value="EAY02474.1"/>
    <property type="molecule type" value="Genomic_DNA"/>
</dbReference>
<dbReference type="Pfam" id="PF00069">
    <property type="entry name" value="Pkinase"/>
    <property type="match status" value="1"/>
</dbReference>
<feature type="binding site" evidence="7">
    <location>
        <position position="163"/>
    </location>
    <ligand>
        <name>ATP</name>
        <dbReference type="ChEBI" id="CHEBI:30616"/>
    </ligand>
</feature>
<evidence type="ECO:0000256" key="2">
    <source>
        <dbReference type="ARBA" id="ARBA00022679"/>
    </source>
</evidence>
<dbReference type="SMART" id="SM00220">
    <property type="entry name" value="S_TKc"/>
    <property type="match status" value="1"/>
</dbReference>
<evidence type="ECO:0000256" key="8">
    <source>
        <dbReference type="PIRSR" id="PIRSR630616-3"/>
    </source>
</evidence>
<reference evidence="11" key="1">
    <citation type="submission" date="2006-10" db="EMBL/GenBank/DDBJ databases">
        <authorList>
            <person name="Amadeo P."/>
            <person name="Zhao Q."/>
            <person name="Wortman J."/>
            <person name="Fraser-Liggett C."/>
            <person name="Carlton J."/>
        </authorList>
    </citation>
    <scope>NUCLEOTIDE SEQUENCE</scope>
    <source>
        <strain evidence="11">G3</strain>
    </source>
</reference>
<dbReference type="AlphaFoldDB" id="A2EY06"/>
<organism evidence="11 12">
    <name type="scientific">Trichomonas vaginalis (strain ATCC PRA-98 / G3)</name>
    <dbReference type="NCBI Taxonomy" id="412133"/>
    <lineage>
        <taxon>Eukaryota</taxon>
        <taxon>Metamonada</taxon>
        <taxon>Parabasalia</taxon>
        <taxon>Trichomonadida</taxon>
        <taxon>Trichomonadidae</taxon>
        <taxon>Trichomonas</taxon>
    </lineage>
</organism>
<dbReference type="InterPro" id="IPR000719">
    <property type="entry name" value="Prot_kinase_dom"/>
</dbReference>
<dbReference type="PROSITE" id="PS00107">
    <property type="entry name" value="PROTEIN_KINASE_ATP"/>
    <property type="match status" value="1"/>
</dbReference>
<accession>A2EY06</accession>
<feature type="binding site" evidence="7">
    <location>
        <begin position="149"/>
        <end position="150"/>
    </location>
    <ligand>
        <name>ATP</name>
        <dbReference type="ChEBI" id="CHEBI:30616"/>
    </ligand>
</feature>
<evidence type="ECO:0000256" key="7">
    <source>
        <dbReference type="PIRSR" id="PIRSR630616-2"/>
    </source>
</evidence>
<dbReference type="eggNOG" id="KOG0583">
    <property type="taxonomic scope" value="Eukaryota"/>
</dbReference>
<evidence type="ECO:0000256" key="9">
    <source>
        <dbReference type="PROSITE-ProRule" id="PRU10141"/>
    </source>
</evidence>
<evidence type="ECO:0000256" key="5">
    <source>
        <dbReference type="ARBA" id="ARBA00022840"/>
    </source>
</evidence>
<protein>
    <submittedName>
        <fullName evidence="11">CAMK family protein kinase</fullName>
    </submittedName>
</protein>
<dbReference type="PROSITE" id="PS50011">
    <property type="entry name" value="PROTEIN_KINASE_DOM"/>
    <property type="match status" value="1"/>
</dbReference>
<keyword evidence="4 11" id="KW-0418">Kinase</keyword>
<dbReference type="Proteomes" id="UP000001542">
    <property type="component" value="Unassembled WGS sequence"/>
</dbReference>
<dbReference type="VEuPathDB" id="TrichDB:TVAG_055630"/>
<sequence>MTFNNGDAQYPEIIIPSNIGKYTIIAQIGSGGFSKVALGIDPKSQKKVAIKIYSRLYITENNMISFLEHEMRLHSRFDHPNIVKVLDVIYEPEYIMIVMDYYKNGDLINVLTNGTHFTFNEKLSAIHQIVDAVNYLHQRGIWIRDIKPENILFDDNYRPMLIDFGLAKENGMASKTLCGTFLYIAPEVISSPKYNAIQADIWSLAVTIHIFCTKKFPWEENSDAHIINQMASKKLEIDNQTTGFIKQILEQCLVFDPEKRPTAQDILSLFDYYQHKRLIHPKSDDLILKSKRQPLPRINTKKAHISKDISESNFLRRGERIRRFPSKLYKICL</sequence>
<feature type="active site" description="Proton acceptor" evidence="6">
    <location>
        <position position="145"/>
    </location>
</feature>
<feature type="cross-link" description="Glycyl lysine isopeptide (Lys-Gly) (interchain with G-Cter in SUMO2)" evidence="8">
    <location>
        <position position="147"/>
    </location>
</feature>
<dbReference type="STRING" id="5722.A2EY06"/>
<dbReference type="GO" id="GO:0005524">
    <property type="term" value="F:ATP binding"/>
    <property type="evidence" value="ECO:0007669"/>
    <property type="project" value="UniProtKB-UniRule"/>
</dbReference>
<keyword evidence="2" id="KW-0808">Transferase</keyword>
<dbReference type="InterPro" id="IPR030616">
    <property type="entry name" value="Aur-like"/>
</dbReference>
<evidence type="ECO:0000256" key="6">
    <source>
        <dbReference type="PIRSR" id="PIRSR630616-1"/>
    </source>
</evidence>
<keyword evidence="3 7" id="KW-0547">Nucleotide-binding</keyword>
<keyword evidence="12" id="KW-1185">Reference proteome</keyword>
<dbReference type="Gene3D" id="1.10.510.10">
    <property type="entry name" value="Transferase(Phosphotransferase) domain 1"/>
    <property type="match status" value="1"/>
</dbReference>
<evidence type="ECO:0000259" key="10">
    <source>
        <dbReference type="PROSITE" id="PS50011"/>
    </source>
</evidence>
<evidence type="ECO:0000313" key="11">
    <source>
        <dbReference type="EMBL" id="EAY02474.1"/>
    </source>
</evidence>